<keyword evidence="1" id="KW-1133">Transmembrane helix</keyword>
<keyword evidence="1" id="KW-0472">Membrane</keyword>
<dbReference type="AlphaFoldDB" id="A0A0L6UWY9"/>
<accession>A0A0L6UWY9</accession>
<keyword evidence="3" id="KW-1185">Reference proteome</keyword>
<name>A0A0L6UWY9_9BASI</name>
<organism evidence="2 3">
    <name type="scientific">Puccinia sorghi</name>
    <dbReference type="NCBI Taxonomy" id="27349"/>
    <lineage>
        <taxon>Eukaryota</taxon>
        <taxon>Fungi</taxon>
        <taxon>Dikarya</taxon>
        <taxon>Basidiomycota</taxon>
        <taxon>Pucciniomycotina</taxon>
        <taxon>Pucciniomycetes</taxon>
        <taxon>Pucciniales</taxon>
        <taxon>Pucciniaceae</taxon>
        <taxon>Puccinia</taxon>
    </lineage>
</organism>
<evidence type="ECO:0000256" key="1">
    <source>
        <dbReference type="SAM" id="Phobius"/>
    </source>
</evidence>
<evidence type="ECO:0000313" key="2">
    <source>
        <dbReference type="EMBL" id="KNZ53024.1"/>
    </source>
</evidence>
<evidence type="ECO:0000313" key="3">
    <source>
        <dbReference type="Proteomes" id="UP000037035"/>
    </source>
</evidence>
<feature type="transmembrane region" description="Helical" evidence="1">
    <location>
        <begin position="23"/>
        <end position="45"/>
    </location>
</feature>
<sequence length="213" mass="23786">MSVVITPFENCGPVSGQGAPNQIYGYLVVWPFLFLFSSLILISLIQLKLIWKDTLEGLKAHLKGVTFRGAPLISASVVLIHVKRDLEADLAKHGFHGFTFDWNTPSARDCGGCGRCVAGHQKSILRLDSQSRCCSAEGGPSSGGCCINQKAHPVCQNDQEEGKRLQLFVQIHFLSCTPQRKFWHICYETRMRFLISTKSLQTPFPKESRRFGE</sequence>
<protein>
    <submittedName>
        <fullName evidence="2">Uncharacterized protein</fullName>
    </submittedName>
</protein>
<reference evidence="2 3" key="1">
    <citation type="submission" date="2015-08" db="EMBL/GenBank/DDBJ databases">
        <title>Next Generation Sequencing and Analysis of the Genome of Puccinia sorghi L Schw, the Causal Agent of Maize Common Rust.</title>
        <authorList>
            <person name="Rochi L."/>
            <person name="Burguener G."/>
            <person name="Darino M."/>
            <person name="Turjanski A."/>
            <person name="Kreff E."/>
            <person name="Dieguez M.J."/>
            <person name="Sacco F."/>
        </authorList>
    </citation>
    <scope>NUCLEOTIDE SEQUENCE [LARGE SCALE GENOMIC DNA]</scope>
    <source>
        <strain evidence="2 3">RO10H11247</strain>
    </source>
</reference>
<dbReference type="EMBL" id="LAVV01008354">
    <property type="protein sequence ID" value="KNZ53024.1"/>
    <property type="molecule type" value="Genomic_DNA"/>
</dbReference>
<dbReference type="VEuPathDB" id="FungiDB:VP01_3367g1"/>
<gene>
    <name evidence="2" type="ORF">VP01_3367g1</name>
</gene>
<dbReference type="Proteomes" id="UP000037035">
    <property type="component" value="Unassembled WGS sequence"/>
</dbReference>
<comment type="caution">
    <text evidence="2">The sequence shown here is derived from an EMBL/GenBank/DDBJ whole genome shotgun (WGS) entry which is preliminary data.</text>
</comment>
<feature type="non-terminal residue" evidence="2">
    <location>
        <position position="213"/>
    </location>
</feature>
<proteinExistence type="predicted"/>
<keyword evidence="1" id="KW-0812">Transmembrane</keyword>